<dbReference type="STRING" id="479431.Namu_0862"/>
<dbReference type="KEGG" id="nml:Namu_0862"/>
<dbReference type="Gene3D" id="2.60.40.10">
    <property type="entry name" value="Immunoglobulins"/>
    <property type="match status" value="1"/>
</dbReference>
<evidence type="ECO:0008006" key="5">
    <source>
        <dbReference type="Google" id="ProtNLM"/>
    </source>
</evidence>
<keyword evidence="2" id="KW-0812">Transmembrane</keyword>
<dbReference type="EMBL" id="CP001737">
    <property type="protein sequence ID" value="ACV77273.1"/>
    <property type="molecule type" value="Genomic_DNA"/>
</dbReference>
<reference evidence="4" key="1">
    <citation type="submission" date="2009-09" db="EMBL/GenBank/DDBJ databases">
        <title>The complete genome of Nakamurella multipartita DSM 44233.</title>
        <authorList>
            <consortium name="US DOE Joint Genome Institute (JGI-PGF)"/>
            <person name="Lucas S."/>
            <person name="Copeland A."/>
            <person name="Lapidus A."/>
            <person name="Glavina del Rio T."/>
            <person name="Dalin E."/>
            <person name="Tice H."/>
            <person name="Bruce D."/>
            <person name="Goodwin L."/>
            <person name="Pitluck S."/>
            <person name="Kyrpides N."/>
            <person name="Mavromatis K."/>
            <person name="Ivanova N."/>
            <person name="Ovchinnikova G."/>
            <person name="Sims D."/>
            <person name="Meincke L."/>
            <person name="Brettin T."/>
            <person name="Detter J.C."/>
            <person name="Han C."/>
            <person name="Larimer F."/>
            <person name="Land M."/>
            <person name="Hauser L."/>
            <person name="Markowitz V."/>
            <person name="Cheng J.-F."/>
            <person name="Hugenholtz P."/>
            <person name="Woyke T."/>
            <person name="Wu D."/>
            <person name="Klenk H.-P."/>
            <person name="Eisen J.A."/>
        </authorList>
    </citation>
    <scope>NUCLEOTIDE SEQUENCE [LARGE SCALE GENOMIC DNA]</scope>
    <source>
        <strain evidence="4">ATCC 700099 / DSM 44233 / CIP 104796 / JCM 9543 / NBRC 105858 / Y-104</strain>
    </source>
</reference>
<organism evidence="3 4">
    <name type="scientific">Nakamurella multipartita (strain ATCC 700099 / DSM 44233 / CIP 104796 / JCM 9543 / NBRC 105858 / Y-104)</name>
    <name type="common">Microsphaera multipartita</name>
    <dbReference type="NCBI Taxonomy" id="479431"/>
    <lineage>
        <taxon>Bacteria</taxon>
        <taxon>Bacillati</taxon>
        <taxon>Actinomycetota</taxon>
        <taxon>Actinomycetes</taxon>
        <taxon>Nakamurellales</taxon>
        <taxon>Nakamurellaceae</taxon>
        <taxon>Nakamurella</taxon>
    </lineage>
</organism>
<gene>
    <name evidence="3" type="ordered locus">Namu_0862</name>
</gene>
<name>C8XAA8_NAKMY</name>
<feature type="compositionally biased region" description="Pro residues" evidence="1">
    <location>
        <begin position="138"/>
        <end position="147"/>
    </location>
</feature>
<dbReference type="Proteomes" id="UP000002218">
    <property type="component" value="Chromosome"/>
</dbReference>
<keyword evidence="2" id="KW-1133">Transmembrane helix</keyword>
<feature type="transmembrane region" description="Helical" evidence="2">
    <location>
        <begin position="12"/>
        <end position="35"/>
    </location>
</feature>
<sequence length="281" mass="27605">MHPVGPSSPTTYWIRRVLAVVVAVAVLVGVILYLAGRSSRSSAGTDPAPAAVTSAAPTLTGVLANSTGPSRSTVPSPTPTPTAPTDATASAPPADPNAAATPSPTDASPTDAAPTDASPTATPPTDPAAAPPSETAPAAPPPPPPPSYDADGKLLCADASVAVAAQAPEQVAAGANVIVGMTVTNSGAEACRRDVSGTLQVFTVFAADGTRMWSTADCFPGQGTDVRDLAPGESLKYTVKWSGTTSAPGCTGERAPLAPGSYSLIAQLGALSSPPAAFTVA</sequence>
<protein>
    <recommendedName>
        <fullName evidence="5">Intracellular proteinase inhibitor BsuPI domain-containing protein</fullName>
    </recommendedName>
</protein>
<accession>C8XAA8</accession>
<dbReference type="eggNOG" id="COG1572">
    <property type="taxonomic scope" value="Bacteria"/>
</dbReference>
<keyword evidence="2" id="KW-0472">Membrane</keyword>
<evidence type="ECO:0000313" key="4">
    <source>
        <dbReference type="Proteomes" id="UP000002218"/>
    </source>
</evidence>
<evidence type="ECO:0000313" key="3">
    <source>
        <dbReference type="EMBL" id="ACV77273.1"/>
    </source>
</evidence>
<reference evidence="3 4" key="2">
    <citation type="journal article" date="2010" name="Stand. Genomic Sci.">
        <title>Complete genome sequence of Nakamurella multipartita type strain (Y-104).</title>
        <authorList>
            <person name="Tice H."/>
            <person name="Mayilraj S."/>
            <person name="Sims D."/>
            <person name="Lapidus A."/>
            <person name="Nolan M."/>
            <person name="Lucas S."/>
            <person name="Glavina Del Rio T."/>
            <person name="Copeland A."/>
            <person name="Cheng J.F."/>
            <person name="Meincke L."/>
            <person name="Bruce D."/>
            <person name="Goodwin L."/>
            <person name="Pitluck S."/>
            <person name="Ivanova N."/>
            <person name="Mavromatis K."/>
            <person name="Ovchinnikova G."/>
            <person name="Pati A."/>
            <person name="Chen A."/>
            <person name="Palaniappan K."/>
            <person name="Land M."/>
            <person name="Hauser L."/>
            <person name="Chang Y.J."/>
            <person name="Jeffries C.D."/>
            <person name="Detter J.C."/>
            <person name="Brettin T."/>
            <person name="Rohde M."/>
            <person name="Goker M."/>
            <person name="Bristow J."/>
            <person name="Eisen J.A."/>
            <person name="Markowitz V."/>
            <person name="Hugenholtz P."/>
            <person name="Kyrpides N.C."/>
            <person name="Klenk H.P."/>
            <person name="Chen F."/>
        </authorList>
    </citation>
    <scope>NUCLEOTIDE SEQUENCE [LARGE SCALE GENOMIC DNA]</scope>
    <source>
        <strain evidence="4">ATCC 700099 / DSM 44233 / CIP 104796 / JCM 9543 / NBRC 105858 / Y-104</strain>
    </source>
</reference>
<feature type="region of interest" description="Disordered" evidence="1">
    <location>
        <begin position="61"/>
        <end position="152"/>
    </location>
</feature>
<evidence type="ECO:0000256" key="2">
    <source>
        <dbReference type="SAM" id="Phobius"/>
    </source>
</evidence>
<keyword evidence="4" id="KW-1185">Reference proteome</keyword>
<dbReference type="HOGENOM" id="CLU_075791_1_1_11"/>
<proteinExistence type="predicted"/>
<evidence type="ECO:0000256" key="1">
    <source>
        <dbReference type="SAM" id="MobiDB-lite"/>
    </source>
</evidence>
<feature type="compositionally biased region" description="Pro residues" evidence="1">
    <location>
        <begin position="121"/>
        <end position="130"/>
    </location>
</feature>
<feature type="compositionally biased region" description="Low complexity" evidence="1">
    <location>
        <begin position="83"/>
        <end position="120"/>
    </location>
</feature>
<dbReference type="InterPro" id="IPR013783">
    <property type="entry name" value="Ig-like_fold"/>
</dbReference>
<dbReference type="GO" id="GO:0005975">
    <property type="term" value="P:carbohydrate metabolic process"/>
    <property type="evidence" value="ECO:0007669"/>
    <property type="project" value="UniProtKB-ARBA"/>
</dbReference>
<dbReference type="AlphaFoldDB" id="C8XAA8"/>
<dbReference type="InParanoid" id="C8XAA8"/>